<protein>
    <submittedName>
        <fullName evidence="1">Uncharacterized protein</fullName>
    </submittedName>
</protein>
<evidence type="ECO:0000313" key="2">
    <source>
        <dbReference type="Proteomes" id="UP001418222"/>
    </source>
</evidence>
<dbReference type="EMBL" id="JBBWWQ010000009">
    <property type="protein sequence ID" value="KAK8938935.1"/>
    <property type="molecule type" value="Genomic_DNA"/>
</dbReference>
<dbReference type="Proteomes" id="UP001418222">
    <property type="component" value="Unassembled WGS sequence"/>
</dbReference>
<sequence length="105" mass="12085">MSSLLLRREIFKVFDRLYLLRFSSSHTRRCSSLPGVRSVFARCSLSVRSVFFFPERIFSDFSSSSPSPATLPYFASSPWHVPSSRIFFSDDFELLPPQEAMAESF</sequence>
<evidence type="ECO:0000313" key="1">
    <source>
        <dbReference type="EMBL" id="KAK8938935.1"/>
    </source>
</evidence>
<dbReference type="AlphaFoldDB" id="A0AAP0G5W9"/>
<name>A0AAP0G5W9_9ASPA</name>
<accession>A0AAP0G5W9</accession>
<organism evidence="1 2">
    <name type="scientific">Platanthera zijinensis</name>
    <dbReference type="NCBI Taxonomy" id="2320716"/>
    <lineage>
        <taxon>Eukaryota</taxon>
        <taxon>Viridiplantae</taxon>
        <taxon>Streptophyta</taxon>
        <taxon>Embryophyta</taxon>
        <taxon>Tracheophyta</taxon>
        <taxon>Spermatophyta</taxon>
        <taxon>Magnoliopsida</taxon>
        <taxon>Liliopsida</taxon>
        <taxon>Asparagales</taxon>
        <taxon>Orchidaceae</taxon>
        <taxon>Orchidoideae</taxon>
        <taxon>Orchideae</taxon>
        <taxon>Orchidinae</taxon>
        <taxon>Platanthera</taxon>
    </lineage>
</organism>
<keyword evidence="2" id="KW-1185">Reference proteome</keyword>
<comment type="caution">
    <text evidence="1">The sequence shown here is derived from an EMBL/GenBank/DDBJ whole genome shotgun (WGS) entry which is preliminary data.</text>
</comment>
<proteinExistence type="predicted"/>
<reference evidence="1 2" key="1">
    <citation type="journal article" date="2022" name="Nat. Plants">
        <title>Genomes of leafy and leafless Platanthera orchids illuminate the evolution of mycoheterotrophy.</title>
        <authorList>
            <person name="Li M.H."/>
            <person name="Liu K.W."/>
            <person name="Li Z."/>
            <person name="Lu H.C."/>
            <person name="Ye Q.L."/>
            <person name="Zhang D."/>
            <person name="Wang J.Y."/>
            <person name="Li Y.F."/>
            <person name="Zhong Z.M."/>
            <person name="Liu X."/>
            <person name="Yu X."/>
            <person name="Liu D.K."/>
            <person name="Tu X.D."/>
            <person name="Liu B."/>
            <person name="Hao Y."/>
            <person name="Liao X.Y."/>
            <person name="Jiang Y.T."/>
            <person name="Sun W.H."/>
            <person name="Chen J."/>
            <person name="Chen Y.Q."/>
            <person name="Ai Y."/>
            <person name="Zhai J.W."/>
            <person name="Wu S.S."/>
            <person name="Zhou Z."/>
            <person name="Hsiao Y.Y."/>
            <person name="Wu W.L."/>
            <person name="Chen Y.Y."/>
            <person name="Lin Y.F."/>
            <person name="Hsu J.L."/>
            <person name="Li C.Y."/>
            <person name="Wang Z.W."/>
            <person name="Zhao X."/>
            <person name="Zhong W.Y."/>
            <person name="Ma X.K."/>
            <person name="Ma L."/>
            <person name="Huang J."/>
            <person name="Chen G.Z."/>
            <person name="Huang M.Z."/>
            <person name="Huang L."/>
            <person name="Peng D.H."/>
            <person name="Luo Y.B."/>
            <person name="Zou S.Q."/>
            <person name="Chen S.P."/>
            <person name="Lan S."/>
            <person name="Tsai W.C."/>
            <person name="Van de Peer Y."/>
            <person name="Liu Z.J."/>
        </authorList>
    </citation>
    <scope>NUCLEOTIDE SEQUENCE [LARGE SCALE GENOMIC DNA]</scope>
    <source>
        <strain evidence="1">Lor287</strain>
    </source>
</reference>
<gene>
    <name evidence="1" type="ORF">KSP39_PZI010992</name>
</gene>